<dbReference type="GO" id="GO:0061630">
    <property type="term" value="F:ubiquitin protein ligase activity"/>
    <property type="evidence" value="ECO:0007669"/>
    <property type="project" value="TreeGrafter"/>
</dbReference>
<organism evidence="3 4">
    <name type="scientific">Baudoinia panamericana (strain UAMH 10762)</name>
    <name type="common">Angels' share fungus</name>
    <name type="synonym">Baudoinia compniacensis (strain UAMH 10762)</name>
    <dbReference type="NCBI Taxonomy" id="717646"/>
    <lineage>
        <taxon>Eukaryota</taxon>
        <taxon>Fungi</taxon>
        <taxon>Dikarya</taxon>
        <taxon>Ascomycota</taxon>
        <taxon>Pezizomycotina</taxon>
        <taxon>Dothideomycetes</taxon>
        <taxon>Dothideomycetidae</taxon>
        <taxon>Mycosphaerellales</taxon>
        <taxon>Teratosphaeriaceae</taxon>
        <taxon>Baudoinia</taxon>
    </lineage>
</organism>
<dbReference type="Gene3D" id="3.30.40.10">
    <property type="entry name" value="Zinc/RING finger domain, C3HC4 (zinc finger)"/>
    <property type="match status" value="1"/>
</dbReference>
<proteinExistence type="predicted"/>
<evidence type="ECO:0000313" key="4">
    <source>
        <dbReference type="Proteomes" id="UP000011761"/>
    </source>
</evidence>
<dbReference type="PANTHER" id="PTHR15898:SF13">
    <property type="entry name" value="BIFUNCTIONAL APOPTOSIS REGULATOR"/>
    <property type="match status" value="1"/>
</dbReference>
<feature type="non-terminal residue" evidence="3">
    <location>
        <position position="159"/>
    </location>
</feature>
<dbReference type="GO" id="GO:0043161">
    <property type="term" value="P:proteasome-mediated ubiquitin-dependent protein catabolic process"/>
    <property type="evidence" value="ECO:0007669"/>
    <property type="project" value="TreeGrafter"/>
</dbReference>
<dbReference type="eggNOG" id="KOG2177">
    <property type="taxonomic scope" value="Eukaryota"/>
</dbReference>
<evidence type="ECO:0000313" key="3">
    <source>
        <dbReference type="EMBL" id="EMC91107.1"/>
    </source>
</evidence>
<gene>
    <name evidence="3" type="ORF">BAUCODRAFT_45712</name>
</gene>
<dbReference type="STRING" id="717646.M2LBA6"/>
<dbReference type="InterPro" id="IPR001841">
    <property type="entry name" value="Znf_RING"/>
</dbReference>
<dbReference type="PROSITE" id="PS50089">
    <property type="entry name" value="ZF_RING_2"/>
    <property type="match status" value="1"/>
</dbReference>
<dbReference type="GO" id="GO:0008270">
    <property type="term" value="F:zinc ion binding"/>
    <property type="evidence" value="ECO:0007669"/>
    <property type="project" value="UniProtKB-KW"/>
</dbReference>
<dbReference type="CDD" id="cd16568">
    <property type="entry name" value="RING-HC_ScPSH1-like"/>
    <property type="match status" value="1"/>
</dbReference>
<dbReference type="PANTHER" id="PTHR15898">
    <property type="entry name" value="BIFUNCTIONAL APOPTOSIS REGULATOR"/>
    <property type="match status" value="1"/>
</dbReference>
<keyword evidence="4" id="KW-1185">Reference proteome</keyword>
<dbReference type="GeneID" id="19114522"/>
<dbReference type="Pfam" id="PF13920">
    <property type="entry name" value="zf-C3HC4_3"/>
    <property type="match status" value="1"/>
</dbReference>
<dbReference type="OMA" id="CGARIEY"/>
<dbReference type="GO" id="GO:0005634">
    <property type="term" value="C:nucleus"/>
    <property type="evidence" value="ECO:0007669"/>
    <property type="project" value="TreeGrafter"/>
</dbReference>
<dbReference type="AlphaFoldDB" id="M2LBA6"/>
<feature type="non-terminal residue" evidence="3">
    <location>
        <position position="1"/>
    </location>
</feature>
<evidence type="ECO:0000259" key="2">
    <source>
        <dbReference type="PROSITE" id="PS50089"/>
    </source>
</evidence>
<keyword evidence="1" id="KW-0862">Zinc</keyword>
<dbReference type="EMBL" id="KB445564">
    <property type="protein sequence ID" value="EMC91107.1"/>
    <property type="molecule type" value="Genomic_DNA"/>
</dbReference>
<dbReference type="SMART" id="SM00184">
    <property type="entry name" value="RING"/>
    <property type="match status" value="1"/>
</dbReference>
<dbReference type="OrthoDB" id="6105938at2759"/>
<evidence type="ECO:0000256" key="1">
    <source>
        <dbReference type="PROSITE-ProRule" id="PRU00175"/>
    </source>
</evidence>
<keyword evidence="1" id="KW-0479">Metal-binding</keyword>
<feature type="domain" description="RING-type" evidence="2">
    <location>
        <begin position="23"/>
        <end position="63"/>
    </location>
</feature>
<dbReference type="HOGENOM" id="CLU_115229_0_0_1"/>
<keyword evidence="1" id="KW-0863">Zinc-finger</keyword>
<protein>
    <recommendedName>
        <fullName evidence="2">RING-type domain-containing protein</fullName>
    </recommendedName>
</protein>
<name>M2LBA6_BAUPA</name>
<sequence>CEHEASLNTLQIDIDAMRHLVTCQICHRLLYEPYALSCGHTYCYSCSSQWFGSNRKKTCPDCRAVITQQPTPSYVIREMVLIFASRNQLLPDGETAEEHTKLAKEEAEIVAKDKANTDDKTGGLFKGCFLHRSGRIPLPPIHDSEDGVDRCPNCHWEVE</sequence>
<accession>M2LBA6</accession>
<dbReference type="KEGG" id="bcom:BAUCODRAFT_45712"/>
<dbReference type="RefSeq" id="XP_007681447.1">
    <property type="nucleotide sequence ID" value="XM_007683257.1"/>
</dbReference>
<dbReference type="SUPFAM" id="SSF57850">
    <property type="entry name" value="RING/U-box"/>
    <property type="match status" value="1"/>
</dbReference>
<reference evidence="3 4" key="1">
    <citation type="journal article" date="2012" name="PLoS Pathog.">
        <title>Diverse lifestyles and strategies of plant pathogenesis encoded in the genomes of eighteen Dothideomycetes fungi.</title>
        <authorList>
            <person name="Ohm R.A."/>
            <person name="Feau N."/>
            <person name="Henrissat B."/>
            <person name="Schoch C.L."/>
            <person name="Horwitz B.A."/>
            <person name="Barry K.W."/>
            <person name="Condon B.J."/>
            <person name="Copeland A.C."/>
            <person name="Dhillon B."/>
            <person name="Glaser F."/>
            <person name="Hesse C.N."/>
            <person name="Kosti I."/>
            <person name="LaButti K."/>
            <person name="Lindquist E.A."/>
            <person name="Lucas S."/>
            <person name="Salamov A.A."/>
            <person name="Bradshaw R.E."/>
            <person name="Ciuffetti L."/>
            <person name="Hamelin R.C."/>
            <person name="Kema G.H.J."/>
            <person name="Lawrence C."/>
            <person name="Scott J.A."/>
            <person name="Spatafora J.W."/>
            <person name="Turgeon B.G."/>
            <person name="de Wit P.J.G.M."/>
            <person name="Zhong S."/>
            <person name="Goodwin S.B."/>
            <person name="Grigoriev I.V."/>
        </authorList>
    </citation>
    <scope>NUCLEOTIDE SEQUENCE [LARGE SCALE GENOMIC DNA]</scope>
    <source>
        <strain evidence="3 4">UAMH 10762</strain>
    </source>
</reference>
<dbReference type="InterPro" id="IPR013083">
    <property type="entry name" value="Znf_RING/FYVE/PHD"/>
</dbReference>
<dbReference type="Proteomes" id="UP000011761">
    <property type="component" value="Unassembled WGS sequence"/>
</dbReference>